<dbReference type="InterPro" id="IPR011009">
    <property type="entry name" value="Kinase-like_dom_sf"/>
</dbReference>
<dbReference type="PANTHER" id="PTHR11042">
    <property type="entry name" value="EUKARYOTIC TRANSLATION INITIATION FACTOR 2-ALPHA KINASE EIF2-ALPHA KINASE -RELATED"/>
    <property type="match status" value="1"/>
</dbReference>
<reference evidence="6 8" key="1">
    <citation type="submission" date="2024-04" db="EMBL/GenBank/DDBJ databases">
        <title>Tritrichomonas musculus Genome.</title>
        <authorList>
            <person name="Alves-Ferreira E."/>
            <person name="Grigg M."/>
            <person name="Lorenzi H."/>
            <person name="Galac M."/>
        </authorList>
    </citation>
    <scope>NUCLEOTIDE SEQUENCE [LARGE SCALE GENOMIC DNA]</scope>
    <source>
        <strain evidence="6 8">EAF2021</strain>
    </source>
</reference>
<evidence type="ECO:0000256" key="2">
    <source>
        <dbReference type="ARBA" id="ARBA00022741"/>
    </source>
</evidence>
<dbReference type="Gene3D" id="1.10.510.10">
    <property type="entry name" value="Transferase(Phosphotransferase) domain 1"/>
    <property type="match status" value="1"/>
</dbReference>
<dbReference type="SUPFAM" id="SSF56112">
    <property type="entry name" value="Protein kinase-like (PK-like)"/>
    <property type="match status" value="1"/>
</dbReference>
<keyword evidence="4" id="KW-0067">ATP-binding</keyword>
<comment type="caution">
    <text evidence="6">The sequence shown here is derived from an EMBL/GenBank/DDBJ whole genome shotgun (WGS) entry which is preliminary data.</text>
</comment>
<dbReference type="Proteomes" id="UP001470230">
    <property type="component" value="Unassembled WGS sequence"/>
</dbReference>
<evidence type="ECO:0000313" key="7">
    <source>
        <dbReference type="EMBL" id="KAK8891128.1"/>
    </source>
</evidence>
<dbReference type="InterPro" id="IPR050339">
    <property type="entry name" value="CC_SR_Kinase"/>
</dbReference>
<gene>
    <name evidence="7" type="ORF">M9Y10_028333</name>
    <name evidence="6" type="ORF">M9Y10_037654</name>
</gene>
<dbReference type="PROSITE" id="PS00109">
    <property type="entry name" value="PROTEIN_KINASE_TYR"/>
    <property type="match status" value="1"/>
</dbReference>
<dbReference type="EMBL" id="JAPFFF010000004">
    <property type="protein sequence ID" value="KAK8891128.1"/>
    <property type="molecule type" value="Genomic_DNA"/>
</dbReference>
<dbReference type="InterPro" id="IPR008266">
    <property type="entry name" value="Tyr_kinase_AS"/>
</dbReference>
<accession>A0ABR2GKK1</accession>
<sequence>MCDSSIPLPDFDFDDFDDLDEITPFGNSFRTSPKCGFKASINDLVKAFGFQLVTETAMKETGNSCVYTASITSVGKTILGNGNIFDHNYQQLPSNKYALKVSTSKSRMLKEFENYERLPKSSKLVESYDIFELNEYMILQMELCKGDIYGALLEEKIIWKLIHDISEALNIIHSSDFIHLDVSPSNILVKDNDFKLADFGNVIESGSFKEGDEGSGPYVAPEVLSFPGNKEIGYVHVWSAADIFSFGVVLLESASGYFAPRGGTLMYEELRKGNLKLGEGVFKCNCSMELVSLINSMLNPDPIQRPTAWQIMNHPYVKRLDS</sequence>
<keyword evidence="3" id="KW-0418">Kinase</keyword>
<protein>
    <recommendedName>
        <fullName evidence="5">Protein kinase domain-containing protein</fullName>
    </recommendedName>
</protein>
<evidence type="ECO:0000256" key="4">
    <source>
        <dbReference type="ARBA" id="ARBA00022840"/>
    </source>
</evidence>
<keyword evidence="2" id="KW-0547">Nucleotide-binding</keyword>
<dbReference type="InterPro" id="IPR000719">
    <property type="entry name" value="Prot_kinase_dom"/>
</dbReference>
<feature type="domain" description="Protein kinase" evidence="5">
    <location>
        <begin position="68"/>
        <end position="317"/>
    </location>
</feature>
<evidence type="ECO:0000256" key="1">
    <source>
        <dbReference type="ARBA" id="ARBA00022679"/>
    </source>
</evidence>
<evidence type="ECO:0000313" key="8">
    <source>
        <dbReference type="Proteomes" id="UP001470230"/>
    </source>
</evidence>
<name>A0ABR2GKK1_9EUKA</name>
<evidence type="ECO:0000313" key="6">
    <source>
        <dbReference type="EMBL" id="KAK8833957.1"/>
    </source>
</evidence>
<proteinExistence type="predicted"/>
<dbReference type="Pfam" id="PF00069">
    <property type="entry name" value="Pkinase"/>
    <property type="match status" value="1"/>
</dbReference>
<keyword evidence="8" id="KW-1185">Reference proteome</keyword>
<dbReference type="PANTHER" id="PTHR11042:SF189">
    <property type="entry name" value="PROTEIN KINASE DOMAIN-CONTAINING PROTEIN"/>
    <property type="match status" value="1"/>
</dbReference>
<keyword evidence="1" id="KW-0808">Transferase</keyword>
<dbReference type="PROSITE" id="PS50011">
    <property type="entry name" value="PROTEIN_KINASE_DOM"/>
    <property type="match status" value="1"/>
</dbReference>
<evidence type="ECO:0000259" key="5">
    <source>
        <dbReference type="PROSITE" id="PS50011"/>
    </source>
</evidence>
<organism evidence="6 8">
    <name type="scientific">Tritrichomonas musculus</name>
    <dbReference type="NCBI Taxonomy" id="1915356"/>
    <lineage>
        <taxon>Eukaryota</taxon>
        <taxon>Metamonada</taxon>
        <taxon>Parabasalia</taxon>
        <taxon>Tritrichomonadida</taxon>
        <taxon>Tritrichomonadidae</taxon>
        <taxon>Tritrichomonas</taxon>
    </lineage>
</organism>
<dbReference type="EMBL" id="JAPFFF010000569">
    <property type="protein sequence ID" value="KAK8833957.1"/>
    <property type="molecule type" value="Genomic_DNA"/>
</dbReference>
<evidence type="ECO:0000256" key="3">
    <source>
        <dbReference type="ARBA" id="ARBA00022777"/>
    </source>
</evidence>